<protein>
    <recommendedName>
        <fullName evidence="3">HTH-like domain-containing protein</fullName>
    </recommendedName>
</protein>
<accession>A0A2S8SP88</accession>
<dbReference type="Proteomes" id="UP000237684">
    <property type="component" value="Unassembled WGS sequence"/>
</dbReference>
<gene>
    <name evidence="1" type="ORF">B1R32_1276</name>
</gene>
<proteinExistence type="predicted"/>
<comment type="caution">
    <text evidence="1">The sequence shown here is derived from an EMBL/GenBank/DDBJ whole genome shotgun (WGS) entry which is preliminary data.</text>
</comment>
<organism evidence="1 2">
    <name type="scientific">Abditibacterium utsteinense</name>
    <dbReference type="NCBI Taxonomy" id="1960156"/>
    <lineage>
        <taxon>Bacteria</taxon>
        <taxon>Pseudomonadati</taxon>
        <taxon>Abditibacteriota</taxon>
        <taxon>Abditibacteriia</taxon>
        <taxon>Abditibacteriales</taxon>
        <taxon>Abditibacteriaceae</taxon>
        <taxon>Abditibacterium</taxon>
    </lineage>
</organism>
<dbReference type="EMBL" id="NIGF01000027">
    <property type="protein sequence ID" value="PQV62594.1"/>
    <property type="molecule type" value="Genomic_DNA"/>
</dbReference>
<dbReference type="AlphaFoldDB" id="A0A2S8SP88"/>
<evidence type="ECO:0000313" key="1">
    <source>
        <dbReference type="EMBL" id="PQV62594.1"/>
    </source>
</evidence>
<evidence type="ECO:0008006" key="3">
    <source>
        <dbReference type="Google" id="ProtNLM"/>
    </source>
</evidence>
<evidence type="ECO:0000313" key="2">
    <source>
        <dbReference type="Proteomes" id="UP000237684"/>
    </source>
</evidence>
<name>A0A2S8SP88_9BACT</name>
<sequence>MYLERYHDLIIADQTVYRILRKRGLNRLPQNQRLKPHK</sequence>
<dbReference type="InParanoid" id="A0A2S8SP88"/>
<keyword evidence="2" id="KW-1185">Reference proteome</keyword>
<reference evidence="1 2" key="1">
    <citation type="journal article" date="2018" name="Syst. Appl. Microbiol.">
        <title>Abditibacterium utsteinense sp. nov., the first cultivated member of candidate phylum FBP, isolated from ice-free Antarctic soil samples.</title>
        <authorList>
            <person name="Tahon G."/>
            <person name="Tytgat B."/>
            <person name="Lebbe L."/>
            <person name="Carlier A."/>
            <person name="Willems A."/>
        </authorList>
    </citation>
    <scope>NUCLEOTIDE SEQUENCE [LARGE SCALE GENOMIC DNA]</scope>
    <source>
        <strain evidence="1 2">LMG 29911</strain>
    </source>
</reference>